<feature type="repeat" description="PPR" evidence="3">
    <location>
        <begin position="655"/>
        <end position="689"/>
    </location>
</feature>
<accession>A0AA86SFV8</accession>
<dbReference type="PANTHER" id="PTHR47447:SF22">
    <property type="entry name" value="TETRATRICOPEPTIDE-LIKE HELICAL DOMAIN SUPERFAMILY"/>
    <property type="match status" value="1"/>
</dbReference>
<reference evidence="5" key="1">
    <citation type="submission" date="2023-10" db="EMBL/GenBank/DDBJ databases">
        <authorList>
            <person name="Domelevo Entfellner J.-B."/>
        </authorList>
    </citation>
    <scope>NUCLEOTIDE SEQUENCE</scope>
</reference>
<evidence type="ECO:0000313" key="5">
    <source>
        <dbReference type="EMBL" id="CAJ1939579.1"/>
    </source>
</evidence>
<comment type="similarity">
    <text evidence="1">Belongs to the PPR family. P subfamily.</text>
</comment>
<dbReference type="Gene3D" id="1.25.40.10">
    <property type="entry name" value="Tetratricopeptide repeat domain"/>
    <property type="match status" value="7"/>
</dbReference>
<feature type="repeat" description="PPR" evidence="3">
    <location>
        <begin position="725"/>
        <end position="759"/>
    </location>
</feature>
<feature type="compositionally biased region" description="Basic and acidic residues" evidence="4">
    <location>
        <begin position="997"/>
        <end position="1009"/>
    </location>
</feature>
<feature type="repeat" description="PPR" evidence="3">
    <location>
        <begin position="515"/>
        <end position="549"/>
    </location>
</feature>
<dbReference type="InterPro" id="IPR011990">
    <property type="entry name" value="TPR-like_helical_dom_sf"/>
</dbReference>
<name>A0AA86SFV8_9FABA</name>
<evidence type="ECO:0000313" key="6">
    <source>
        <dbReference type="Proteomes" id="UP001189624"/>
    </source>
</evidence>
<dbReference type="AlphaFoldDB" id="A0AA86SFV8"/>
<evidence type="ECO:0000256" key="1">
    <source>
        <dbReference type="ARBA" id="ARBA00007626"/>
    </source>
</evidence>
<sequence length="1207" mass="133935">MFPLKINTALVGLIEGRVCLDGEHKEPSTLPSPELSSDNLGHLLCAGASISYLPMSLPKFHISRPLLSLSIDPSLNALSLINLSFSHSHYSTSNSHTSHYLSQFLPLAHSTFQPLNTITARERRLLVLGLSTAIKTDQVFALKVFSLRFCPFFLVKIMKMFDTRHAAFAFFKLAFGDNSEETVRLSCVAAHVLSAQGLQLLAQDMVSWLIARVGAGRTNEIVEFMWRNHAMYESDFSVLNTLLRGFLNLGMSLEALEVLRMMRDVRVRPGLSSLTILLRLLLRVGDYGSVWKVFRDMIHKGPCPSNITFNMMIYGFCRQQKVAVAESLLHLMPKFMCSPGVITFNILINACCVRGRTSVAFDWLHLMLNSGCEPSFATLTTIMHALCREGNVGKAHKLLDEIQDMGIAPNAAMYNTLMDGYFKAREVGQASLLYEDMRTKGVSPDCVTFNILVGGHYKYGRKEDWDRFLKDLIVSGLFPDCSLCDVTVSGLCWTGRHDEAMALLLEILEKGLTVSVVAFNSLIGAYSRAGLEDKAFEAYLIMVKCGLTPSSSTCNSLLMSLCRKGWLQEARILFYGMLEKGFPINKVSYTVLLDGHFKMNDLDGARFLWKQMKERGMYPDVVAFTALIDGLSKAGKVEEAYEVFLQMSAMGFVPNNFAYNSLIGGLCDCGRMTEALKLEKEMRQKGLLSDTFTFNIIIDGYCRRGQMKFAIDIFNDMQRIGLLPDIFTFNILIGGYCKAFDMVGAGYMVNRMYSCGLHPDITTYNVRMHGYCRMRKMNQAVIILDQLISAGIVPGTVTYNTMLNGICSDILDRAMILTAKLLKMGFIPNVITTNMLLSQFCKQGMPEKALLWGKKLMEISFDFDEISYTILDQANSLKQDDAELPFKRKGNLGATVRVVEVQLGGHRFKSWNQPVAYDSQSFKINLTVSYVKTNEDKETEKNEAKAKVNVERLGIESEAAVPPNVAMSKGRNLVWGASSSLIIQHLCPNAFAPSGDKTAHKGENKERSPKRTAGSGNGNGGRWQPGDGEDGGGSDWQRSILCRGLGCVMCWGCIVGRDCIARRVSQVGDALPVKGWGCITDEGLRLAFEIGDWWQQAANRANTAIEHLGRVCLGCSKNEGEHTVLVVSLCAVCCNGLALERNSSAYALMEIVPLYCIRGLRHMGRAEFNCGSEKPVGALQGALPLKPFTEKYGIIVRILYFLGGSWI</sequence>
<proteinExistence type="inferred from homology"/>
<dbReference type="SUPFAM" id="SSF81901">
    <property type="entry name" value="HCP-like"/>
    <property type="match status" value="1"/>
</dbReference>
<feature type="repeat" description="PPR" evidence="3">
    <location>
        <begin position="480"/>
        <end position="514"/>
    </location>
</feature>
<dbReference type="PANTHER" id="PTHR47447">
    <property type="entry name" value="OS03G0856100 PROTEIN"/>
    <property type="match status" value="1"/>
</dbReference>
<dbReference type="Pfam" id="PF01535">
    <property type="entry name" value="PPR"/>
    <property type="match status" value="4"/>
</dbReference>
<dbReference type="Gramene" id="rna-AYBTSS11_LOCUS9214">
    <property type="protein sequence ID" value="CAJ1939579.1"/>
    <property type="gene ID" value="gene-AYBTSS11_LOCUS9214"/>
</dbReference>
<dbReference type="EMBL" id="OY731400">
    <property type="protein sequence ID" value="CAJ1939579.1"/>
    <property type="molecule type" value="Genomic_DNA"/>
</dbReference>
<evidence type="ECO:0000256" key="2">
    <source>
        <dbReference type="ARBA" id="ARBA00022737"/>
    </source>
</evidence>
<keyword evidence="2" id="KW-0677">Repeat</keyword>
<feature type="repeat" description="PPR" evidence="3">
    <location>
        <begin position="585"/>
        <end position="619"/>
    </location>
</feature>
<feature type="repeat" description="PPR" evidence="3">
    <location>
        <begin position="305"/>
        <end position="339"/>
    </location>
</feature>
<organism evidence="5 6">
    <name type="scientific">Sphenostylis stenocarpa</name>
    <dbReference type="NCBI Taxonomy" id="92480"/>
    <lineage>
        <taxon>Eukaryota</taxon>
        <taxon>Viridiplantae</taxon>
        <taxon>Streptophyta</taxon>
        <taxon>Embryophyta</taxon>
        <taxon>Tracheophyta</taxon>
        <taxon>Spermatophyta</taxon>
        <taxon>Magnoliopsida</taxon>
        <taxon>eudicotyledons</taxon>
        <taxon>Gunneridae</taxon>
        <taxon>Pentapetalae</taxon>
        <taxon>rosids</taxon>
        <taxon>fabids</taxon>
        <taxon>Fabales</taxon>
        <taxon>Fabaceae</taxon>
        <taxon>Papilionoideae</taxon>
        <taxon>50 kb inversion clade</taxon>
        <taxon>NPAAA clade</taxon>
        <taxon>indigoferoid/millettioid clade</taxon>
        <taxon>Phaseoleae</taxon>
        <taxon>Sphenostylis</taxon>
    </lineage>
</organism>
<feature type="repeat" description="PPR" evidence="3">
    <location>
        <begin position="410"/>
        <end position="444"/>
    </location>
</feature>
<feature type="repeat" description="PPR" evidence="3">
    <location>
        <begin position="620"/>
        <end position="654"/>
    </location>
</feature>
<evidence type="ECO:0000256" key="3">
    <source>
        <dbReference type="PROSITE-ProRule" id="PRU00708"/>
    </source>
</evidence>
<dbReference type="Proteomes" id="UP001189624">
    <property type="component" value="Chromosome 3"/>
</dbReference>
<dbReference type="Pfam" id="PF13041">
    <property type="entry name" value="PPR_2"/>
    <property type="match status" value="7"/>
</dbReference>
<evidence type="ECO:0008006" key="7">
    <source>
        <dbReference type="Google" id="ProtNLM"/>
    </source>
</evidence>
<dbReference type="PROSITE" id="PS51375">
    <property type="entry name" value="PPR"/>
    <property type="match status" value="15"/>
</dbReference>
<feature type="repeat" description="PPR" evidence="3">
    <location>
        <begin position="340"/>
        <end position="374"/>
    </location>
</feature>
<dbReference type="InterPro" id="IPR002885">
    <property type="entry name" value="PPR_rpt"/>
</dbReference>
<feature type="repeat" description="PPR" evidence="3">
    <location>
        <begin position="550"/>
        <end position="584"/>
    </location>
</feature>
<feature type="repeat" description="PPR" evidence="3">
    <location>
        <begin position="760"/>
        <end position="794"/>
    </location>
</feature>
<gene>
    <name evidence="5" type="ORF">AYBTSS11_LOCUS9214</name>
</gene>
<dbReference type="NCBIfam" id="TIGR00756">
    <property type="entry name" value="PPR"/>
    <property type="match status" value="13"/>
</dbReference>
<feature type="repeat" description="PPR" evidence="3">
    <location>
        <begin position="235"/>
        <end position="269"/>
    </location>
</feature>
<evidence type="ECO:0000256" key="4">
    <source>
        <dbReference type="SAM" id="MobiDB-lite"/>
    </source>
</evidence>
<keyword evidence="6" id="KW-1185">Reference proteome</keyword>
<protein>
    <recommendedName>
        <fullName evidence="7">Pentatricopeptide repeat-containing protein</fullName>
    </recommendedName>
</protein>
<feature type="repeat" description="PPR" evidence="3">
    <location>
        <begin position="690"/>
        <end position="724"/>
    </location>
</feature>
<feature type="repeat" description="PPR" evidence="3">
    <location>
        <begin position="375"/>
        <end position="409"/>
    </location>
</feature>
<feature type="region of interest" description="Disordered" evidence="4">
    <location>
        <begin position="993"/>
        <end position="1032"/>
    </location>
</feature>
<feature type="repeat" description="PPR" evidence="3">
    <location>
        <begin position="270"/>
        <end position="304"/>
    </location>
</feature>